<dbReference type="InterPro" id="IPR009945">
    <property type="entry name" value="ATPase_inh_sub_z"/>
</dbReference>
<evidence type="ECO:0000256" key="1">
    <source>
        <dbReference type="SAM" id="MobiDB-lite"/>
    </source>
</evidence>
<gene>
    <name evidence="2" type="ORF">GDR74_00340</name>
</gene>
<evidence type="ECO:0000313" key="2">
    <source>
        <dbReference type="EMBL" id="QFU14782.1"/>
    </source>
</evidence>
<sequence length="160" mass="17796">MPASAARPEQVPDPTRLPLPAGGRLRHAGAALKPGLWVLMDAPMRPFRETLSMTLFSDREHAFEEMFAHDQEARFRALARRNRMLGEWAAERLGLKGDQAAAYRNEIGRSVVASVVDESLVKRIAGDFEAFGLAIAPEQIREKMAELMTAATEQVRATPW</sequence>
<dbReference type="KEGG" id="mico:GDR74_00340"/>
<proteinExistence type="predicted"/>
<protein>
    <submittedName>
        <fullName evidence="2">DUF1476 family protein</fullName>
    </submittedName>
</protein>
<dbReference type="EMBL" id="CP045423">
    <property type="protein sequence ID" value="QFU14782.1"/>
    <property type="molecule type" value="Genomic_DNA"/>
</dbReference>
<feature type="region of interest" description="Disordered" evidence="1">
    <location>
        <begin position="1"/>
        <end position="22"/>
    </location>
</feature>
<name>A0A5P9JPT4_9HYPH</name>
<keyword evidence="3" id="KW-1185">Reference proteome</keyword>
<reference evidence="2 3" key="1">
    <citation type="submission" date="2019-10" db="EMBL/GenBank/DDBJ databases">
        <title>Isolation, Identification of Microvirga thermotolerans HR1, a novel thermophilic bacterium and Comparative Genomics of the genus Microvirga.</title>
        <authorList>
            <person name="Li J."/>
            <person name="Zhang W."/>
            <person name="Lin M."/>
            <person name="Wang J."/>
        </authorList>
    </citation>
    <scope>NUCLEOTIDE SEQUENCE [LARGE SCALE GENOMIC DNA]</scope>
    <source>
        <strain evidence="2 3">HR1</strain>
    </source>
</reference>
<dbReference type="Gene3D" id="1.10.790.20">
    <property type="entry name" value="Domain of unknown function DUF1476"/>
    <property type="match status" value="1"/>
</dbReference>
<dbReference type="InterPro" id="IPR038293">
    <property type="entry name" value="ATPase_inh_sub_z_sf"/>
</dbReference>
<organism evidence="2 3">
    <name type="scientific">Microvirga thermotolerans</name>
    <dbReference type="NCBI Taxonomy" id="2651334"/>
    <lineage>
        <taxon>Bacteria</taxon>
        <taxon>Pseudomonadati</taxon>
        <taxon>Pseudomonadota</taxon>
        <taxon>Alphaproteobacteria</taxon>
        <taxon>Hyphomicrobiales</taxon>
        <taxon>Methylobacteriaceae</taxon>
        <taxon>Microvirga</taxon>
    </lineage>
</organism>
<dbReference type="Proteomes" id="UP000325614">
    <property type="component" value="Chromosome"/>
</dbReference>
<evidence type="ECO:0000313" key="3">
    <source>
        <dbReference type="Proteomes" id="UP000325614"/>
    </source>
</evidence>
<dbReference type="AlphaFoldDB" id="A0A5P9JPT4"/>
<dbReference type="Pfam" id="PF07345">
    <property type="entry name" value="ATPaseInh_sub_z"/>
    <property type="match status" value="1"/>
</dbReference>
<accession>A0A5P9JPT4</accession>